<dbReference type="PROSITE" id="PS51257">
    <property type="entry name" value="PROKAR_LIPOPROTEIN"/>
    <property type="match status" value="1"/>
</dbReference>
<dbReference type="RefSeq" id="WP_113805196.1">
    <property type="nucleotide sequence ID" value="NZ_QOCW01000005.1"/>
</dbReference>
<dbReference type="AlphaFoldDB" id="A0A366XV79"/>
<gene>
    <name evidence="1" type="ORF">DS031_06880</name>
</gene>
<dbReference type="Proteomes" id="UP000253314">
    <property type="component" value="Unassembled WGS sequence"/>
</dbReference>
<reference evidence="1 2" key="1">
    <citation type="submission" date="2018-07" db="EMBL/GenBank/DDBJ databases">
        <title>Lottiidibacillus patelloidae gen. nov., sp. nov., isolated from the intestinal tract of a marine limpet and the reclassification of B. taeanensis BH030017T, B. algicola KMM 3737T and B. hwajinpoensis SW-72T as genus Lottiidibacillus.</title>
        <authorList>
            <person name="Liu R."/>
            <person name="Huang Z."/>
        </authorList>
    </citation>
    <scope>NUCLEOTIDE SEQUENCE [LARGE SCALE GENOMIC DNA]</scope>
    <source>
        <strain evidence="1 2">BH030017</strain>
    </source>
</reference>
<dbReference type="EMBL" id="QOCW01000005">
    <property type="protein sequence ID" value="RBW70290.1"/>
    <property type="molecule type" value="Genomic_DNA"/>
</dbReference>
<proteinExistence type="predicted"/>
<name>A0A366XV79_9BACI</name>
<evidence type="ECO:0008006" key="3">
    <source>
        <dbReference type="Google" id="ProtNLM"/>
    </source>
</evidence>
<protein>
    <recommendedName>
        <fullName evidence="3">ABC transporter periplasmic binding protein yphF</fullName>
    </recommendedName>
</protein>
<sequence length="237" mass="27472">MKIIVKYSVISLLLFTLTACLYPEQRRVENQTPHPDQIQLVQAAVSQFQQDTGILPIKNRDQDTPIYQKYPIDFNKLVPKYLQTPPGNAFESGGVFQYVLVNVEEDPTVKIIDLILVDEVRDLQMRVDQYRRDHTYPPFKDMLAKSVFTIDFEKLNIKTIPQVRSPITGDYLPYVINHEGKVLVDYSIDLYKLLQNNEHNFQAGEDIRDLIVENSFFVPVYSAPYTVENDEPVFLVN</sequence>
<evidence type="ECO:0000313" key="2">
    <source>
        <dbReference type="Proteomes" id="UP000253314"/>
    </source>
</evidence>
<comment type="caution">
    <text evidence="1">The sequence shown here is derived from an EMBL/GenBank/DDBJ whole genome shotgun (WGS) entry which is preliminary data.</text>
</comment>
<dbReference type="OrthoDB" id="2449131at2"/>
<keyword evidence="2" id="KW-1185">Reference proteome</keyword>
<organism evidence="1 2">
    <name type="scientific">Bacillus taeanensis</name>
    <dbReference type="NCBI Taxonomy" id="273032"/>
    <lineage>
        <taxon>Bacteria</taxon>
        <taxon>Bacillati</taxon>
        <taxon>Bacillota</taxon>
        <taxon>Bacilli</taxon>
        <taxon>Bacillales</taxon>
        <taxon>Bacillaceae</taxon>
        <taxon>Bacillus</taxon>
    </lineage>
</organism>
<accession>A0A366XV79</accession>
<evidence type="ECO:0000313" key="1">
    <source>
        <dbReference type="EMBL" id="RBW70290.1"/>
    </source>
</evidence>